<dbReference type="EMBL" id="BAAARW010000011">
    <property type="protein sequence ID" value="GAA2417750.1"/>
    <property type="molecule type" value="Genomic_DNA"/>
</dbReference>
<accession>A0ABP5W224</accession>
<proteinExistence type="predicted"/>
<keyword evidence="3" id="KW-1185">Reference proteome</keyword>
<organism evidence="2 3">
    <name type="scientific">Actinomadura vinacea</name>
    <dbReference type="NCBI Taxonomy" id="115336"/>
    <lineage>
        <taxon>Bacteria</taxon>
        <taxon>Bacillati</taxon>
        <taxon>Actinomycetota</taxon>
        <taxon>Actinomycetes</taxon>
        <taxon>Streptosporangiales</taxon>
        <taxon>Thermomonosporaceae</taxon>
        <taxon>Actinomadura</taxon>
    </lineage>
</organism>
<evidence type="ECO:0000313" key="2">
    <source>
        <dbReference type="EMBL" id="GAA2417750.1"/>
    </source>
</evidence>
<dbReference type="Proteomes" id="UP001501231">
    <property type="component" value="Unassembled WGS sequence"/>
</dbReference>
<name>A0ABP5W224_9ACTN</name>
<evidence type="ECO:0000256" key="1">
    <source>
        <dbReference type="SAM" id="MobiDB-lite"/>
    </source>
</evidence>
<protein>
    <submittedName>
        <fullName evidence="2">Uncharacterized protein</fullName>
    </submittedName>
</protein>
<evidence type="ECO:0000313" key="3">
    <source>
        <dbReference type="Proteomes" id="UP001501231"/>
    </source>
</evidence>
<reference evidence="3" key="1">
    <citation type="journal article" date="2019" name="Int. J. Syst. Evol. Microbiol.">
        <title>The Global Catalogue of Microorganisms (GCM) 10K type strain sequencing project: providing services to taxonomists for standard genome sequencing and annotation.</title>
        <authorList>
            <consortium name="The Broad Institute Genomics Platform"/>
            <consortium name="The Broad Institute Genome Sequencing Center for Infectious Disease"/>
            <person name="Wu L."/>
            <person name="Ma J."/>
        </authorList>
    </citation>
    <scope>NUCLEOTIDE SEQUENCE [LARGE SCALE GENOMIC DNA]</scope>
    <source>
        <strain evidence="3">JCM 3325</strain>
    </source>
</reference>
<comment type="caution">
    <text evidence="2">The sequence shown here is derived from an EMBL/GenBank/DDBJ whole genome shotgun (WGS) entry which is preliminary data.</text>
</comment>
<gene>
    <name evidence="2" type="ORF">GCM10010191_30520</name>
</gene>
<sequence>MAGTDLARPPSPSPSPSPSLNWDLMRAEGIRFLYAGVILRKFRQSRRLYKLSEA</sequence>
<feature type="region of interest" description="Disordered" evidence="1">
    <location>
        <begin position="1"/>
        <end position="20"/>
    </location>
</feature>